<keyword evidence="7" id="KW-0325">Glycoprotein</keyword>
<feature type="domain" description="Fibronectin type III-like" evidence="12">
    <location>
        <begin position="714"/>
        <end position="783"/>
    </location>
</feature>
<evidence type="ECO:0000256" key="7">
    <source>
        <dbReference type="ARBA" id="ARBA00023180"/>
    </source>
</evidence>
<name>A0A074S534_9AGAM</name>
<accession>A0A074S534</accession>
<proteinExistence type="inferred from homology"/>
<dbReference type="Gene3D" id="2.60.40.10">
    <property type="entry name" value="Immunoglobulins"/>
    <property type="match status" value="1"/>
</dbReference>
<keyword evidence="5 11" id="KW-0378">Hydrolase</keyword>
<evidence type="ECO:0000256" key="4">
    <source>
        <dbReference type="ARBA" id="ARBA00012744"/>
    </source>
</evidence>
<keyword evidence="14" id="KW-1185">Reference proteome</keyword>
<keyword evidence="6" id="KW-0136">Cellulose degradation</keyword>
<keyword evidence="9 11" id="KW-0326">Glycosidase</keyword>
<dbReference type="InterPro" id="IPR050288">
    <property type="entry name" value="Cellulose_deg_GH3"/>
</dbReference>
<dbReference type="GO" id="GO:0008422">
    <property type="term" value="F:beta-glucosidase activity"/>
    <property type="evidence" value="ECO:0007669"/>
    <property type="project" value="UniProtKB-EC"/>
</dbReference>
<gene>
    <name evidence="13" type="ORF">V565_041830</name>
</gene>
<dbReference type="Gene3D" id="3.40.50.1700">
    <property type="entry name" value="Glycoside hydrolase family 3 C-terminal domain"/>
    <property type="match status" value="1"/>
</dbReference>
<evidence type="ECO:0000256" key="3">
    <source>
        <dbReference type="ARBA" id="ARBA00005336"/>
    </source>
</evidence>
<dbReference type="InterPro" id="IPR019800">
    <property type="entry name" value="Glyco_hydro_3_AS"/>
</dbReference>
<dbReference type="PANTHER" id="PTHR42715">
    <property type="entry name" value="BETA-GLUCOSIDASE"/>
    <property type="match status" value="1"/>
</dbReference>
<evidence type="ECO:0000313" key="14">
    <source>
        <dbReference type="Proteomes" id="UP000027456"/>
    </source>
</evidence>
<dbReference type="EMBL" id="AZST01000093">
    <property type="protein sequence ID" value="KEP52680.1"/>
    <property type="molecule type" value="Genomic_DNA"/>
</dbReference>
<evidence type="ECO:0000256" key="5">
    <source>
        <dbReference type="ARBA" id="ARBA00022801"/>
    </source>
</evidence>
<dbReference type="EC" id="3.2.1.21" evidence="4 11"/>
<dbReference type="STRING" id="1423351.A0A074S534"/>
<dbReference type="GO" id="GO:0030245">
    <property type="term" value="P:cellulose catabolic process"/>
    <property type="evidence" value="ECO:0007669"/>
    <property type="project" value="UniProtKB-UniPathway"/>
</dbReference>
<dbReference type="PROSITE" id="PS00775">
    <property type="entry name" value="GLYCOSYL_HYDROL_F3"/>
    <property type="match status" value="1"/>
</dbReference>
<comment type="pathway">
    <text evidence="2 11">Glycan metabolism; cellulose degradation.</text>
</comment>
<dbReference type="UniPathway" id="UPA00696"/>
<dbReference type="Proteomes" id="UP000027456">
    <property type="component" value="Unassembled WGS sequence"/>
</dbReference>
<dbReference type="InterPro" id="IPR001764">
    <property type="entry name" value="Glyco_hydro_3_N"/>
</dbReference>
<reference evidence="13 14" key="1">
    <citation type="submission" date="2013-12" db="EMBL/GenBank/DDBJ databases">
        <authorList>
            <person name="Cubeta M."/>
            <person name="Pakala S."/>
            <person name="Fedorova N."/>
            <person name="Thomas E."/>
            <person name="Dean R."/>
            <person name="Jabaji S."/>
            <person name="Neate S."/>
            <person name="Toda T."/>
            <person name="Tavantzis S."/>
            <person name="Vilgalys R."/>
            <person name="Bharathan N."/>
            <person name="Pakala S."/>
            <person name="Losada L.S."/>
            <person name="Zafar N."/>
            <person name="Nierman W."/>
        </authorList>
    </citation>
    <scope>NUCLEOTIDE SEQUENCE [LARGE SCALE GENOMIC DNA]</scope>
    <source>
        <strain evidence="13 14">123E</strain>
    </source>
</reference>
<organism evidence="13 14">
    <name type="scientific">Rhizoctonia solani 123E</name>
    <dbReference type="NCBI Taxonomy" id="1423351"/>
    <lineage>
        <taxon>Eukaryota</taxon>
        <taxon>Fungi</taxon>
        <taxon>Dikarya</taxon>
        <taxon>Basidiomycota</taxon>
        <taxon>Agaricomycotina</taxon>
        <taxon>Agaricomycetes</taxon>
        <taxon>Cantharellales</taxon>
        <taxon>Ceratobasidiaceae</taxon>
        <taxon>Rhizoctonia</taxon>
    </lineage>
</organism>
<keyword evidence="10 11" id="KW-0624">Polysaccharide degradation</keyword>
<evidence type="ECO:0000256" key="11">
    <source>
        <dbReference type="RuleBase" id="RU361161"/>
    </source>
</evidence>
<evidence type="ECO:0000256" key="8">
    <source>
        <dbReference type="ARBA" id="ARBA00023277"/>
    </source>
</evidence>
<dbReference type="OrthoDB" id="416222at2759"/>
<dbReference type="AlphaFoldDB" id="A0A074S534"/>
<evidence type="ECO:0000256" key="10">
    <source>
        <dbReference type="ARBA" id="ARBA00023326"/>
    </source>
</evidence>
<dbReference type="PANTHER" id="PTHR42715:SF2">
    <property type="entry name" value="BETA-GLUCOSIDASE F-RELATED"/>
    <property type="match status" value="1"/>
</dbReference>
<dbReference type="SMART" id="SM01217">
    <property type="entry name" value="Fn3_like"/>
    <property type="match status" value="1"/>
</dbReference>
<sequence length="792" mass="84751">MHHTSENRCQVYLENTISGLMDPCVGGNRLSWPLQWGRAHINPSTAAIWRSLADSPLTVDMWYLTSASSLLALAVHAVAAQSFSPRSWDDAYTLARAKVADMTIDEKVGVVTGRGQFGSRCIGDTHAVERLGIPSFCMNDGPAGVRAVKNVTGFPTGINAASTFSRRLMRARGKAIGEEFRGKGIHIFLGPAIDIMRSPKAGRAWESFGPDPYLNGEGAYETITGVQSVGVTACAKHLIANNQEHYRYTYSSDIDDRTLHEVYWYPFLRAIDADPGAFMCAYNRNNGSYSCGDSALLGPNGLLRKESNFKGMVMSDWGATHDSAATYANAGLDMEQPGDWILIGGGIYGNGLKNAVNNGSVNTTRLDEMVARSIAPWYRFGQDSGFPETNFDAQKPDGSGSLNSNVNVRTAEHTALVKEIASASAVLLKNSRTGTSGRGLPLDLPKSIAIIGQDAKKGPTDCALNKCNDGTMSIGWGSGSNSLDFLIAPYDALVSRAASQGNRTTIAASLSNDLNAGVAAARGKDAAIVFVNAMSGELGPWDLVVGNFGDRNDLDLWYKGGSLIEQVAAVNNNTIVVIHSVGPVIMNWVSHPNITGLIYAGAPGEQTGPSIVDVLYGDYNPQGRLPFAVGKSEADYNTNILYNSLPNPTISYTEKLLLDYKYMASAGITPLFDFGYGLTYGGKFDYSGLSITSTSTGYAVTFKVGNSGTKKATEIAQLYIGFPASAGEPPKNLRGFEEVPLAVGSSSAVTMNLSIRELSIWDTPSQSWKRPSGTFTVYVGSSHSDIRLQGTF</sequence>
<dbReference type="PRINTS" id="PR00133">
    <property type="entry name" value="GLHYDRLASE3"/>
</dbReference>
<evidence type="ECO:0000256" key="2">
    <source>
        <dbReference type="ARBA" id="ARBA00004987"/>
    </source>
</evidence>
<dbReference type="InterPro" id="IPR036881">
    <property type="entry name" value="Glyco_hydro_3_C_sf"/>
</dbReference>
<comment type="caution">
    <text evidence="13">The sequence shown here is derived from an EMBL/GenBank/DDBJ whole genome shotgun (WGS) entry which is preliminary data.</text>
</comment>
<dbReference type="HOGENOM" id="CLU_004542_2_3_1"/>
<dbReference type="InterPro" id="IPR036962">
    <property type="entry name" value="Glyco_hydro_3_N_sf"/>
</dbReference>
<dbReference type="FunFam" id="3.20.20.300:FF:000002">
    <property type="entry name" value="Probable beta-glucosidase"/>
    <property type="match status" value="1"/>
</dbReference>
<comment type="similarity">
    <text evidence="3 11">Belongs to the glycosyl hydrolase 3 family.</text>
</comment>
<dbReference type="Gene3D" id="3.20.20.300">
    <property type="entry name" value="Glycoside hydrolase, family 3, N-terminal domain"/>
    <property type="match status" value="1"/>
</dbReference>
<dbReference type="InterPro" id="IPR017853">
    <property type="entry name" value="GH"/>
</dbReference>
<dbReference type="InterPro" id="IPR013783">
    <property type="entry name" value="Ig-like_fold"/>
</dbReference>
<comment type="catalytic activity">
    <reaction evidence="1 11">
        <text>Hydrolysis of terminal, non-reducing beta-D-glucosyl residues with release of beta-D-glucose.</text>
        <dbReference type="EC" id="3.2.1.21"/>
    </reaction>
</comment>
<dbReference type="Pfam" id="PF01915">
    <property type="entry name" value="Glyco_hydro_3_C"/>
    <property type="match status" value="1"/>
</dbReference>
<dbReference type="InterPro" id="IPR002772">
    <property type="entry name" value="Glyco_hydro_3_C"/>
</dbReference>
<evidence type="ECO:0000259" key="12">
    <source>
        <dbReference type="SMART" id="SM01217"/>
    </source>
</evidence>
<dbReference type="InterPro" id="IPR026891">
    <property type="entry name" value="Fn3-like"/>
</dbReference>
<dbReference type="SUPFAM" id="SSF52279">
    <property type="entry name" value="Beta-D-glucan exohydrolase, C-terminal domain"/>
    <property type="match status" value="1"/>
</dbReference>
<evidence type="ECO:0000313" key="13">
    <source>
        <dbReference type="EMBL" id="KEP52680.1"/>
    </source>
</evidence>
<dbReference type="Pfam" id="PF00933">
    <property type="entry name" value="Glyco_hydro_3"/>
    <property type="match status" value="1"/>
</dbReference>
<evidence type="ECO:0000256" key="6">
    <source>
        <dbReference type="ARBA" id="ARBA00023001"/>
    </source>
</evidence>
<evidence type="ECO:0000256" key="1">
    <source>
        <dbReference type="ARBA" id="ARBA00000448"/>
    </source>
</evidence>
<dbReference type="SUPFAM" id="SSF51445">
    <property type="entry name" value="(Trans)glycosidases"/>
    <property type="match status" value="1"/>
</dbReference>
<protein>
    <recommendedName>
        <fullName evidence="4 11">beta-glucosidase</fullName>
        <ecNumber evidence="4 11">3.2.1.21</ecNumber>
    </recommendedName>
</protein>
<keyword evidence="8 11" id="KW-0119">Carbohydrate metabolism</keyword>
<evidence type="ECO:0000256" key="9">
    <source>
        <dbReference type="ARBA" id="ARBA00023295"/>
    </source>
</evidence>
<dbReference type="Pfam" id="PF14310">
    <property type="entry name" value="Fn3-like"/>
    <property type="match status" value="1"/>
</dbReference>